<evidence type="ECO:0000313" key="5">
    <source>
        <dbReference type="EMBL" id="KAK1156765.1"/>
    </source>
</evidence>
<evidence type="ECO:0000256" key="2">
    <source>
        <dbReference type="ARBA" id="ARBA00022553"/>
    </source>
</evidence>
<dbReference type="InterPro" id="IPR024146">
    <property type="entry name" value="Claspin"/>
</dbReference>
<evidence type="ECO:0000256" key="4">
    <source>
        <dbReference type="SAM" id="MobiDB-lite"/>
    </source>
</evidence>
<keyword evidence="3" id="KW-0539">Nucleus</keyword>
<dbReference type="PANTHER" id="PTHR14396:SF10">
    <property type="entry name" value="CLASPIN"/>
    <property type="match status" value="1"/>
</dbReference>
<feature type="compositionally biased region" description="Acidic residues" evidence="4">
    <location>
        <begin position="991"/>
        <end position="1000"/>
    </location>
</feature>
<organism evidence="5 6">
    <name type="scientific">Acipenser oxyrinchus oxyrinchus</name>
    <dbReference type="NCBI Taxonomy" id="40147"/>
    <lineage>
        <taxon>Eukaryota</taxon>
        <taxon>Metazoa</taxon>
        <taxon>Chordata</taxon>
        <taxon>Craniata</taxon>
        <taxon>Vertebrata</taxon>
        <taxon>Euteleostomi</taxon>
        <taxon>Actinopterygii</taxon>
        <taxon>Chondrostei</taxon>
        <taxon>Acipenseriformes</taxon>
        <taxon>Acipenseridae</taxon>
        <taxon>Acipenser</taxon>
    </lineage>
</organism>
<feature type="compositionally biased region" description="Polar residues" evidence="4">
    <location>
        <begin position="129"/>
        <end position="140"/>
    </location>
</feature>
<feature type="compositionally biased region" description="Acidic residues" evidence="4">
    <location>
        <begin position="231"/>
        <end position="241"/>
    </location>
</feature>
<sequence length="1153" mass="125306">MSLSQQCSAVQEEGTVSHTAVEESCSDSGMGSPIHPEGDAVLPENAESGGDSEGEILVNRKSRCRKALRDSEGEEEAEPANTLVLSESSEEEEEGLKRKAGGRISRAALDSEDSETETGQGDGQDSPAALTSQTESPLNRQKQHHRLKEERGKERSRRRKEKDEKRLKKKVNQQDEEVRLVSAGNKPVLLTGERGSLSLSLSSHRQASSAPPTLSDSGCLLGDSDLFDTGLGEEEEEEESLDAIRAAVRHKVKKHQERPMTSELEEEEEEEEEEREGDEEEGGEGIKKKRKERKAAHASKEAMKQLHSESQRLVRDSSLGLPYHLPQPKTIHDFFNSDQLRQHGTALVRDTQSSKYQPCISEESLDPAQNLNQNPSETQDLPADPEQAVPMETEPESEAASCELPAASEAVPGPGEVELGGCSVAVETEAAPSNPQPSKSPLRLPPSKPCRSSRLEKLRKLGLDPPQQPRLCADEGAFVNLDPPAVNTELEALKLRFLKHSQPPAKPRGSRTLQLSVVRKEASADGKQELRADTVSVTLSGEPVEEPGCTKPGEKLVLLKSKLQQAMAQRRQEERQKRAALYRLDNEDCLEEEEEEEEEMTDESEAEEEGVDFLLGEGGEEERGGSSNLGGPGSADPHLSEGTLMLFSRSCSQTGDQGGDGVRRALQTGLDGDSKLEEDDSSLPSLPKENSHNSSFELLGSMIPSYQPFSKQGGRGGGAAGFRSPSPGFFKPSFLSSASKSSGKLSEPALPVEDSQDLYTASPEPKACQLGAEESQFRFSLEEETQSRLLDADGFLNVGSRGSSQYQPSKRQLILGSLDENAMDGNMGELVGLCSGTFQTQNLKDSDCTTQDSNMGELVGLCSGTFQTQNLKDSDCTTQDSNMGELVGLCSGTFQTQNLKDSDCTTQDSNMGELVGLCSGAFQTQPPESCGGEDSTEANMEELLGLCSGKFAAAEGSSPASLKLNPSQGAQQTGWTGVKGAAALSTQRDEELQEEEEDCEFQLMTDVGSFSSEEEDGASEGEGGEDGEEECSEDEEEAMARARPPGFKRKMRMADFLEEEAELSGSELGSEDEEGGAEWNEYEEDEIQEELPSDEELQDQVNKIHMKQLLDDDKRALRLYQECYLADGDLHSEGPGRARQFRWKNIGNEALSV</sequence>
<dbReference type="GO" id="GO:0005634">
    <property type="term" value="C:nucleus"/>
    <property type="evidence" value="ECO:0007669"/>
    <property type="project" value="UniProtKB-SubCell"/>
</dbReference>
<feature type="compositionally biased region" description="Basic residues" evidence="4">
    <location>
        <begin position="247"/>
        <end position="256"/>
    </location>
</feature>
<feature type="compositionally biased region" description="Polar residues" evidence="4">
    <location>
        <begin position="1"/>
        <end position="18"/>
    </location>
</feature>
<feature type="compositionally biased region" description="Acidic residues" evidence="4">
    <location>
        <begin position="263"/>
        <end position="283"/>
    </location>
</feature>
<evidence type="ECO:0000256" key="1">
    <source>
        <dbReference type="ARBA" id="ARBA00004123"/>
    </source>
</evidence>
<comment type="caution">
    <text evidence="5">The sequence shown here is derived from an EMBL/GenBank/DDBJ whole genome shotgun (WGS) entry which is preliminary data.</text>
</comment>
<feature type="compositionally biased region" description="Acidic residues" evidence="4">
    <location>
        <begin position="1069"/>
        <end position="1096"/>
    </location>
</feature>
<feature type="region of interest" description="Disordered" evidence="4">
    <location>
        <begin position="957"/>
        <end position="1096"/>
    </location>
</feature>
<dbReference type="EMBL" id="JAGXEW010000027">
    <property type="protein sequence ID" value="KAK1156765.1"/>
    <property type="molecule type" value="Genomic_DNA"/>
</dbReference>
<feature type="compositionally biased region" description="Low complexity" evidence="4">
    <location>
        <begin position="721"/>
        <end position="746"/>
    </location>
</feature>
<feature type="region of interest" description="Disordered" evidence="4">
    <location>
        <begin position="520"/>
        <end position="763"/>
    </location>
</feature>
<dbReference type="AlphaFoldDB" id="A0AAD8FTL1"/>
<dbReference type="PANTHER" id="PTHR14396">
    <property type="entry name" value="CLASPIN"/>
    <property type="match status" value="1"/>
</dbReference>
<feature type="region of interest" description="Disordered" evidence="4">
    <location>
        <begin position="1"/>
        <end position="311"/>
    </location>
</feature>
<keyword evidence="6" id="KW-1185">Reference proteome</keyword>
<feature type="compositionally biased region" description="Polar residues" evidence="4">
    <location>
        <begin position="958"/>
        <end position="975"/>
    </location>
</feature>
<feature type="compositionally biased region" description="Basic and acidic residues" evidence="4">
    <location>
        <begin position="520"/>
        <end position="532"/>
    </location>
</feature>
<evidence type="ECO:0000313" key="6">
    <source>
        <dbReference type="Proteomes" id="UP001230051"/>
    </source>
</evidence>
<reference evidence="5" key="1">
    <citation type="submission" date="2022-02" db="EMBL/GenBank/DDBJ databases">
        <title>Atlantic sturgeon de novo genome assembly.</title>
        <authorList>
            <person name="Stock M."/>
            <person name="Klopp C."/>
            <person name="Guiguen Y."/>
            <person name="Cabau C."/>
            <person name="Parinello H."/>
            <person name="Santidrian Yebra-Pimentel E."/>
            <person name="Kuhl H."/>
            <person name="Dirks R.P."/>
            <person name="Guessner J."/>
            <person name="Wuertz S."/>
            <person name="Du K."/>
            <person name="Schartl M."/>
        </authorList>
    </citation>
    <scope>NUCLEOTIDE SEQUENCE</scope>
    <source>
        <strain evidence="5">STURGEONOMICS-FGT-2020</strain>
        <tissue evidence="5">Whole blood</tissue>
    </source>
</reference>
<feature type="compositionally biased region" description="Basic and acidic residues" evidence="4">
    <location>
        <begin position="298"/>
        <end position="311"/>
    </location>
</feature>
<feature type="compositionally biased region" description="Polar residues" evidence="4">
    <location>
        <begin position="204"/>
        <end position="216"/>
    </location>
</feature>
<feature type="compositionally biased region" description="Basic residues" evidence="4">
    <location>
        <begin position="287"/>
        <end position="297"/>
    </location>
</feature>
<evidence type="ECO:0000256" key="3">
    <source>
        <dbReference type="ARBA" id="ARBA00023242"/>
    </source>
</evidence>
<dbReference type="GO" id="GO:0007095">
    <property type="term" value="P:mitotic G2 DNA damage checkpoint signaling"/>
    <property type="evidence" value="ECO:0007669"/>
    <property type="project" value="TreeGrafter"/>
</dbReference>
<keyword evidence="2" id="KW-0597">Phosphoprotein</keyword>
<gene>
    <name evidence="5" type="ORF">AOXY_G25817</name>
</gene>
<name>A0AAD8FTL1_ACIOX</name>
<evidence type="ECO:0008006" key="7">
    <source>
        <dbReference type="Google" id="ProtNLM"/>
    </source>
</evidence>
<protein>
    <recommendedName>
        <fullName evidence="7">Claspin</fullName>
    </recommendedName>
</protein>
<feature type="region of interest" description="Disordered" evidence="4">
    <location>
        <begin position="345"/>
        <end position="451"/>
    </location>
</feature>
<dbReference type="GO" id="GO:0033314">
    <property type="term" value="P:mitotic DNA replication checkpoint signaling"/>
    <property type="evidence" value="ECO:0007669"/>
    <property type="project" value="TreeGrafter"/>
</dbReference>
<dbReference type="Proteomes" id="UP001230051">
    <property type="component" value="Unassembled WGS sequence"/>
</dbReference>
<proteinExistence type="predicted"/>
<accession>A0AAD8FTL1</accession>
<feature type="compositionally biased region" description="Acidic residues" evidence="4">
    <location>
        <begin position="1012"/>
        <end position="1037"/>
    </location>
</feature>
<dbReference type="GO" id="GO:0010997">
    <property type="term" value="F:anaphase-promoting complex binding"/>
    <property type="evidence" value="ECO:0007669"/>
    <property type="project" value="TreeGrafter"/>
</dbReference>
<feature type="compositionally biased region" description="Polar residues" evidence="4">
    <location>
        <begin position="367"/>
        <end position="379"/>
    </location>
</feature>
<comment type="subcellular location">
    <subcellularLocation>
        <location evidence="1">Nucleus</location>
    </subcellularLocation>
</comment>
<feature type="compositionally biased region" description="Basic and acidic residues" evidence="4">
    <location>
        <begin position="161"/>
        <end position="179"/>
    </location>
</feature>
<feature type="compositionally biased region" description="Acidic residues" evidence="4">
    <location>
        <begin position="587"/>
        <end position="611"/>
    </location>
</feature>